<dbReference type="OrthoDB" id="73788at2759"/>
<gene>
    <name evidence="2" type="ORF">chiPu_0004366</name>
</gene>
<dbReference type="PANTHER" id="PTHR16019:SF5">
    <property type="entry name" value="BSD DOMAIN-CONTAINING PROTEIN 1"/>
    <property type="match status" value="1"/>
</dbReference>
<dbReference type="AlphaFoldDB" id="A0A401S6D5"/>
<dbReference type="SUPFAM" id="SSF140383">
    <property type="entry name" value="BSD domain-like"/>
    <property type="match status" value="1"/>
</dbReference>
<organism evidence="2 3">
    <name type="scientific">Chiloscyllium punctatum</name>
    <name type="common">Brownbanded bambooshark</name>
    <name type="synonym">Hemiscyllium punctatum</name>
    <dbReference type="NCBI Taxonomy" id="137246"/>
    <lineage>
        <taxon>Eukaryota</taxon>
        <taxon>Metazoa</taxon>
        <taxon>Chordata</taxon>
        <taxon>Craniata</taxon>
        <taxon>Vertebrata</taxon>
        <taxon>Chondrichthyes</taxon>
        <taxon>Elasmobranchii</taxon>
        <taxon>Galeomorphii</taxon>
        <taxon>Galeoidea</taxon>
        <taxon>Orectolobiformes</taxon>
        <taxon>Hemiscylliidae</taxon>
        <taxon>Chiloscyllium</taxon>
    </lineage>
</organism>
<accession>A0A401S6D5</accession>
<dbReference type="EMBL" id="BEZZ01000105">
    <property type="protein sequence ID" value="GCC25952.1"/>
    <property type="molecule type" value="Genomic_DNA"/>
</dbReference>
<dbReference type="PROSITE" id="PS50858">
    <property type="entry name" value="BSD"/>
    <property type="match status" value="1"/>
</dbReference>
<dbReference type="InterPro" id="IPR051494">
    <property type="entry name" value="BSD_domain-containing"/>
</dbReference>
<dbReference type="InterPro" id="IPR035925">
    <property type="entry name" value="BSD_dom_sf"/>
</dbReference>
<dbReference type="STRING" id="137246.A0A401S6D5"/>
<dbReference type="OMA" id="EFTQVIQ"/>
<name>A0A401S6D5_CHIPU</name>
<feature type="domain" description="BSD" evidence="1">
    <location>
        <begin position="139"/>
        <end position="191"/>
    </location>
</feature>
<dbReference type="GO" id="GO:0005737">
    <property type="term" value="C:cytoplasm"/>
    <property type="evidence" value="ECO:0007669"/>
    <property type="project" value="TreeGrafter"/>
</dbReference>
<dbReference type="SMART" id="SM00751">
    <property type="entry name" value="BSD"/>
    <property type="match status" value="1"/>
</dbReference>
<evidence type="ECO:0000313" key="3">
    <source>
        <dbReference type="Proteomes" id="UP000287033"/>
    </source>
</evidence>
<keyword evidence="3" id="KW-1185">Reference proteome</keyword>
<dbReference type="Pfam" id="PF03909">
    <property type="entry name" value="BSD"/>
    <property type="match status" value="1"/>
</dbReference>
<evidence type="ECO:0000259" key="1">
    <source>
        <dbReference type="PROSITE" id="PS50858"/>
    </source>
</evidence>
<dbReference type="Gene3D" id="1.10.3970.10">
    <property type="entry name" value="BSD domain"/>
    <property type="match status" value="1"/>
</dbReference>
<protein>
    <recommendedName>
        <fullName evidence="1">BSD domain-containing protein</fullName>
    </recommendedName>
</protein>
<reference evidence="2 3" key="1">
    <citation type="journal article" date="2018" name="Nat. Ecol. Evol.">
        <title>Shark genomes provide insights into elasmobranch evolution and the origin of vertebrates.</title>
        <authorList>
            <person name="Hara Y"/>
            <person name="Yamaguchi K"/>
            <person name="Onimaru K"/>
            <person name="Kadota M"/>
            <person name="Koyanagi M"/>
            <person name="Keeley SD"/>
            <person name="Tatsumi K"/>
            <person name="Tanaka K"/>
            <person name="Motone F"/>
            <person name="Kageyama Y"/>
            <person name="Nozu R"/>
            <person name="Adachi N"/>
            <person name="Nishimura O"/>
            <person name="Nakagawa R"/>
            <person name="Tanegashima C"/>
            <person name="Kiyatake I"/>
            <person name="Matsumoto R"/>
            <person name="Murakumo K"/>
            <person name="Nishida K"/>
            <person name="Terakita A"/>
            <person name="Kuratani S"/>
            <person name="Sato K"/>
            <person name="Hyodo S Kuraku.S."/>
        </authorList>
    </citation>
    <scope>NUCLEOTIDE SEQUENCE [LARGE SCALE GENOMIC DNA]</scope>
</reference>
<evidence type="ECO:0000313" key="2">
    <source>
        <dbReference type="EMBL" id="GCC25952.1"/>
    </source>
</evidence>
<proteinExistence type="predicted"/>
<dbReference type="InterPro" id="IPR005607">
    <property type="entry name" value="BSD_dom"/>
</dbReference>
<comment type="caution">
    <text evidence="2">The sequence shown here is derived from an EMBL/GenBank/DDBJ whole genome shotgun (WGS) entry which is preliminary data.</text>
</comment>
<dbReference type="PANTHER" id="PTHR16019">
    <property type="entry name" value="SYNAPSE-ASSOCIATED PROTEIN"/>
    <property type="match status" value="1"/>
</dbReference>
<sequence>MTNRWWGGWIKQNIATAKAKSAKAVELLTRDLAEFTQVIQQDTVTTISATALAFKEKLNVEEHTEGGQVFSKGLSNLLGVISDAFAPTVEESVTSDIRAVNDYQMRISEPYDSLKVRLCNLQVDPATYCTKPDEQYNSWLLSFTLEDEKCTISDLLDNNPPIRDLYAKLVPSEITHSDFWSRYFYRVHQLHQEEALRTALKQRAEQSTYSVDLKWEDDEDEWNDTSLSAAAFKPKDLNMVTNDRYELPGNTMEETGSRVTASILSDNASDEIQPLALLSIGGTQGIQLKHPAGETIQMLESGLEIEKKLENKMVLKEDLCDKLFGDEGISTGGEDSPGFEESLMSTLERNHDRLNLQSVIAKNKSINLNSNVEESAFLGIKGNTDYFENWDEDLDLDMTEEEIQLTLSRAEASGELDPEDWDDWVCEQK</sequence>
<dbReference type="Proteomes" id="UP000287033">
    <property type="component" value="Unassembled WGS sequence"/>
</dbReference>